<keyword evidence="4" id="KW-1185">Reference proteome</keyword>
<dbReference type="EMBL" id="JBIAMX010000018">
    <property type="protein sequence ID" value="MFF0546022.1"/>
    <property type="molecule type" value="Genomic_DNA"/>
</dbReference>
<feature type="coiled-coil region" evidence="1">
    <location>
        <begin position="222"/>
        <end position="249"/>
    </location>
</feature>
<dbReference type="RefSeq" id="WP_387702475.1">
    <property type="nucleotide sequence ID" value="NZ_JBIAMX010000018.1"/>
</dbReference>
<gene>
    <name evidence="3" type="ORF">ACFYTF_24605</name>
</gene>
<protein>
    <submittedName>
        <fullName evidence="3">DUF4157 domain-containing protein</fullName>
    </submittedName>
</protein>
<evidence type="ECO:0000256" key="1">
    <source>
        <dbReference type="SAM" id="Coils"/>
    </source>
</evidence>
<reference evidence="3 4" key="1">
    <citation type="submission" date="2024-10" db="EMBL/GenBank/DDBJ databases">
        <title>The Natural Products Discovery Center: Release of the First 8490 Sequenced Strains for Exploring Actinobacteria Biosynthetic Diversity.</title>
        <authorList>
            <person name="Kalkreuter E."/>
            <person name="Kautsar S.A."/>
            <person name="Yang D."/>
            <person name="Bader C.D."/>
            <person name="Teijaro C.N."/>
            <person name="Fluegel L."/>
            <person name="Davis C.M."/>
            <person name="Simpson J.R."/>
            <person name="Lauterbach L."/>
            <person name="Steele A.D."/>
            <person name="Gui C."/>
            <person name="Meng S."/>
            <person name="Li G."/>
            <person name="Viehrig K."/>
            <person name="Ye F."/>
            <person name="Su P."/>
            <person name="Kiefer A.F."/>
            <person name="Nichols A."/>
            <person name="Cepeda A.J."/>
            <person name="Yan W."/>
            <person name="Fan B."/>
            <person name="Jiang Y."/>
            <person name="Adhikari A."/>
            <person name="Zheng C.-J."/>
            <person name="Schuster L."/>
            <person name="Cowan T.M."/>
            <person name="Smanski M.J."/>
            <person name="Chevrette M.G."/>
            <person name="De Carvalho L.P.S."/>
            <person name="Shen B."/>
        </authorList>
    </citation>
    <scope>NUCLEOTIDE SEQUENCE [LARGE SCALE GENOMIC DNA]</scope>
    <source>
        <strain evidence="3 4">NPDC004045</strain>
    </source>
</reference>
<evidence type="ECO:0000259" key="2">
    <source>
        <dbReference type="Pfam" id="PF13699"/>
    </source>
</evidence>
<sequence length="477" mass="51060">MTVLDVSPQVYYGAATACSTAASGLMTAFQAGMYSLRETSGMAGSVGDGKTWADSYDSQAKELWNLSLSTVTALDGYAQVLNQAGYNHALADYTSSSGSPEPQLPRITPAFTGSLEQILFALPTSAGGDGRGIVDDGLELAAKVGIPIPDGDTDKLERAAELWSGMSTHQSVTAVACELERAAAMFEQVTSPDANFIDEDLRELKNAASDLAGAYGEMAASCREQKQAHDNLRSELEKLLRDLADEIALEVAVSLALSVLASCVSFGVGGAAVAARTAVAVARIIDKFAGLIKNAIRLAKLKTAVTIGRITSKTKQTIQRIKDLTVRLAEKLKNAVTPKSKVADGKLFSHNRGRTSRELLDSGDHLPLNEDTIREYAKRAGVDLDGVEINIATSTDDIRYYDSMGASASTHENVINLAPSSFADEETLVRNLIHERVHVQQHLDGRTGQYQNLKALEDEAYAADEAGWQAYLRQKGN</sequence>
<evidence type="ECO:0000313" key="3">
    <source>
        <dbReference type="EMBL" id="MFF0546022.1"/>
    </source>
</evidence>
<evidence type="ECO:0000313" key="4">
    <source>
        <dbReference type="Proteomes" id="UP001601444"/>
    </source>
</evidence>
<comment type="caution">
    <text evidence="3">The sequence shown here is derived from an EMBL/GenBank/DDBJ whole genome shotgun (WGS) entry which is preliminary data.</text>
</comment>
<feature type="domain" description="eCIS core" evidence="2">
    <location>
        <begin position="367"/>
        <end position="445"/>
    </location>
</feature>
<accession>A0ABW6PUB8</accession>
<dbReference type="Proteomes" id="UP001601444">
    <property type="component" value="Unassembled WGS sequence"/>
</dbReference>
<dbReference type="Pfam" id="PF13699">
    <property type="entry name" value="eCIS_core"/>
    <property type="match status" value="1"/>
</dbReference>
<name>A0ABW6PUB8_9NOCA</name>
<dbReference type="InterPro" id="IPR025295">
    <property type="entry name" value="eCIS_core_dom"/>
</dbReference>
<organism evidence="3 4">
    <name type="scientific">Nocardia thailandica</name>
    <dbReference type="NCBI Taxonomy" id="257275"/>
    <lineage>
        <taxon>Bacteria</taxon>
        <taxon>Bacillati</taxon>
        <taxon>Actinomycetota</taxon>
        <taxon>Actinomycetes</taxon>
        <taxon>Mycobacteriales</taxon>
        <taxon>Nocardiaceae</taxon>
        <taxon>Nocardia</taxon>
    </lineage>
</organism>
<proteinExistence type="predicted"/>
<keyword evidence="1" id="KW-0175">Coiled coil</keyword>